<keyword evidence="2" id="KW-1185">Reference proteome</keyword>
<organism evidence="1 2">
    <name type="scientific">Abeliophyllum distichum</name>
    <dbReference type="NCBI Taxonomy" id="126358"/>
    <lineage>
        <taxon>Eukaryota</taxon>
        <taxon>Viridiplantae</taxon>
        <taxon>Streptophyta</taxon>
        <taxon>Embryophyta</taxon>
        <taxon>Tracheophyta</taxon>
        <taxon>Spermatophyta</taxon>
        <taxon>Magnoliopsida</taxon>
        <taxon>eudicotyledons</taxon>
        <taxon>Gunneridae</taxon>
        <taxon>Pentapetalae</taxon>
        <taxon>asterids</taxon>
        <taxon>lamiids</taxon>
        <taxon>Lamiales</taxon>
        <taxon>Oleaceae</taxon>
        <taxon>Forsythieae</taxon>
        <taxon>Abeliophyllum</taxon>
    </lineage>
</organism>
<protein>
    <submittedName>
        <fullName evidence="1">Uncharacterized protein</fullName>
    </submittedName>
</protein>
<evidence type="ECO:0000313" key="1">
    <source>
        <dbReference type="EMBL" id="KAL2461779.1"/>
    </source>
</evidence>
<gene>
    <name evidence="1" type="ORF">Adt_45199</name>
</gene>
<dbReference type="EMBL" id="JBFOLK010000014">
    <property type="protein sequence ID" value="KAL2461779.1"/>
    <property type="molecule type" value="Genomic_DNA"/>
</dbReference>
<evidence type="ECO:0000313" key="2">
    <source>
        <dbReference type="Proteomes" id="UP001604336"/>
    </source>
</evidence>
<sequence>MNSRWNYAKVARKEPIELSSSWTPTRTPPIMFTKEDEAGFHYLNCGTFVIRAIVAKNGLGRMLVDDGSAMNILFSSAFDQMEVDHELTTISELLLNFTEDSLISSGRITLAVDLKKPLCHVKNSWNSW</sequence>
<reference evidence="2" key="1">
    <citation type="submission" date="2024-07" db="EMBL/GenBank/DDBJ databases">
        <title>Two chromosome-level genome assemblies of Korean endemic species Abeliophyllum distichum and Forsythia ovata (Oleaceae).</title>
        <authorList>
            <person name="Jang H."/>
        </authorList>
    </citation>
    <scope>NUCLEOTIDE SEQUENCE [LARGE SCALE GENOMIC DNA]</scope>
</reference>
<comment type="caution">
    <text evidence="1">The sequence shown here is derived from an EMBL/GenBank/DDBJ whole genome shotgun (WGS) entry which is preliminary data.</text>
</comment>
<name>A0ABD1PD01_9LAMI</name>
<dbReference type="Proteomes" id="UP001604336">
    <property type="component" value="Unassembled WGS sequence"/>
</dbReference>
<dbReference type="AlphaFoldDB" id="A0ABD1PD01"/>
<accession>A0ABD1PD01</accession>
<proteinExistence type="predicted"/>